<keyword evidence="3" id="KW-1185">Reference proteome</keyword>
<feature type="transmembrane region" description="Helical" evidence="1">
    <location>
        <begin position="67"/>
        <end position="87"/>
    </location>
</feature>
<evidence type="ECO:0000313" key="3">
    <source>
        <dbReference type="Proteomes" id="UP001565242"/>
    </source>
</evidence>
<feature type="transmembrane region" description="Helical" evidence="1">
    <location>
        <begin position="93"/>
        <end position="112"/>
    </location>
</feature>
<sequence length="141" mass="15920">MKKILIFFITFWLPSAVVLIMSLGSSSSVVDNQDIPVLSFSTIFFKNLLVLTLLIVGGFIHKKITYFIFYYNAIYFSIVLVISHDVMNSLYQVGKYGIIEIFAFSLGCSIGIDKKYKLIWIPVVLLIISGIIEHFVIKGAL</sequence>
<comment type="caution">
    <text evidence="2">The sequence shown here is derived from an EMBL/GenBank/DDBJ whole genome shotgun (WGS) entry which is preliminary data.</text>
</comment>
<dbReference type="EMBL" id="JBCLSQ010000013">
    <property type="protein sequence ID" value="MEY8538085.1"/>
    <property type="molecule type" value="Genomic_DNA"/>
</dbReference>
<keyword evidence="1" id="KW-1133">Transmembrane helix</keyword>
<proteinExistence type="predicted"/>
<protein>
    <submittedName>
        <fullName evidence="2">Uncharacterized protein</fullName>
    </submittedName>
</protein>
<feature type="transmembrane region" description="Helical" evidence="1">
    <location>
        <begin position="37"/>
        <end position="60"/>
    </location>
</feature>
<dbReference type="Proteomes" id="UP001565242">
    <property type="component" value="Unassembled WGS sequence"/>
</dbReference>
<gene>
    <name evidence="2" type="ORF">AALM99_06485</name>
</gene>
<evidence type="ECO:0000256" key="1">
    <source>
        <dbReference type="SAM" id="Phobius"/>
    </source>
</evidence>
<feature type="transmembrane region" description="Helical" evidence="1">
    <location>
        <begin position="119"/>
        <end position="137"/>
    </location>
</feature>
<keyword evidence="1" id="KW-0812">Transmembrane</keyword>
<evidence type="ECO:0000313" key="2">
    <source>
        <dbReference type="EMBL" id="MEY8538085.1"/>
    </source>
</evidence>
<organism evidence="2 3">
    <name type="scientific">Lactococcus muris</name>
    <dbReference type="NCBI Taxonomy" id="2941330"/>
    <lineage>
        <taxon>Bacteria</taxon>
        <taxon>Bacillati</taxon>
        <taxon>Bacillota</taxon>
        <taxon>Bacilli</taxon>
        <taxon>Lactobacillales</taxon>
        <taxon>Streptococcaceae</taxon>
        <taxon>Lactococcus</taxon>
    </lineage>
</organism>
<keyword evidence="1" id="KW-0472">Membrane</keyword>
<dbReference type="RefSeq" id="WP_369918252.1">
    <property type="nucleotide sequence ID" value="NZ_JBCLSQ010000013.1"/>
</dbReference>
<reference evidence="2 3" key="1">
    <citation type="submission" date="2024-03" db="EMBL/GenBank/DDBJ databases">
        <title>Mouse gut bacterial collection (mGBC) of GemPharmatech.</title>
        <authorList>
            <person name="He Y."/>
            <person name="Dong L."/>
            <person name="Wu D."/>
            <person name="Gao X."/>
            <person name="Lin Z."/>
        </authorList>
    </citation>
    <scope>NUCLEOTIDE SEQUENCE [LARGE SCALE GENOMIC DNA]</scope>
    <source>
        <strain evidence="2 3">20-218</strain>
    </source>
</reference>
<name>A0ABV4D8K7_9LACT</name>
<accession>A0ABV4D8K7</accession>